<name>A0A0K0FKS1_STRVS</name>
<proteinExistence type="predicted"/>
<dbReference type="WBParaSite" id="SVE_0963500.1">
    <property type="protein sequence ID" value="SVE_0963500.1"/>
    <property type="gene ID" value="SVE_0963500"/>
</dbReference>
<protein>
    <submittedName>
        <fullName evidence="2">FLYWCH-type domain-containing protein</fullName>
    </submittedName>
</protein>
<reference evidence="1" key="1">
    <citation type="submission" date="2014-07" db="EMBL/GenBank/DDBJ databases">
        <authorList>
            <person name="Martin A.A"/>
            <person name="De Silva N."/>
        </authorList>
    </citation>
    <scope>NUCLEOTIDE SEQUENCE</scope>
</reference>
<keyword evidence="1" id="KW-1185">Reference proteome</keyword>
<dbReference type="AlphaFoldDB" id="A0A0K0FKS1"/>
<sequence>MMKTNLLPSQKFTKYLRTDLMMLRLKNQRYLKYLIELKENNVNEINAISGEKIYSNVAITFKSNIFSNEYSMIVTGLNSERGKSSVIFVKNNSSNNMLICIGKRYMRSKAKNVFYCSSCRDVGSKMKPPKTLRTAIKVKDGKIVFQNYHVDDCENISFIKCFFSFIANFNEFITYTK</sequence>
<accession>A0A0K0FKS1</accession>
<evidence type="ECO:0000313" key="1">
    <source>
        <dbReference type="Proteomes" id="UP000035680"/>
    </source>
</evidence>
<dbReference type="Proteomes" id="UP000035680">
    <property type="component" value="Unassembled WGS sequence"/>
</dbReference>
<evidence type="ECO:0000313" key="2">
    <source>
        <dbReference type="WBParaSite" id="SVE_0963500.1"/>
    </source>
</evidence>
<reference evidence="2" key="2">
    <citation type="submission" date="2015-08" db="UniProtKB">
        <authorList>
            <consortium name="WormBaseParasite"/>
        </authorList>
    </citation>
    <scope>IDENTIFICATION</scope>
</reference>
<organism evidence="1 2">
    <name type="scientific">Strongyloides venezuelensis</name>
    <name type="common">Threadworm</name>
    <dbReference type="NCBI Taxonomy" id="75913"/>
    <lineage>
        <taxon>Eukaryota</taxon>
        <taxon>Metazoa</taxon>
        <taxon>Ecdysozoa</taxon>
        <taxon>Nematoda</taxon>
        <taxon>Chromadorea</taxon>
        <taxon>Rhabditida</taxon>
        <taxon>Tylenchina</taxon>
        <taxon>Panagrolaimomorpha</taxon>
        <taxon>Strongyloidoidea</taxon>
        <taxon>Strongyloididae</taxon>
        <taxon>Strongyloides</taxon>
    </lineage>
</organism>